<evidence type="ECO:0000256" key="2">
    <source>
        <dbReference type="ARBA" id="ARBA00006997"/>
    </source>
</evidence>
<dbReference type="GO" id="GO:0005524">
    <property type="term" value="F:ATP binding"/>
    <property type="evidence" value="ECO:0007669"/>
    <property type="project" value="UniProtKB-UniRule"/>
</dbReference>
<feature type="binding site" evidence="11">
    <location>
        <position position="15"/>
    </location>
    <ligand>
        <name>Mg(2+)</name>
        <dbReference type="ChEBI" id="CHEBI:18420"/>
    </ligand>
</feature>
<comment type="caution">
    <text evidence="12">The sequence shown here is derived from an EMBL/GenBank/DDBJ whole genome shotgun (WGS) entry which is preliminary data.</text>
</comment>
<dbReference type="STRING" id="1348632.GCA_001591745_01442"/>
<reference evidence="12 13" key="1">
    <citation type="submission" date="2014-12" db="EMBL/GenBank/DDBJ databases">
        <title>Draft genome sequences of 10 type strains of Lactococcus.</title>
        <authorList>
            <person name="Sun Z."/>
            <person name="Zhong Z."/>
            <person name="Liu W."/>
            <person name="Zhang W."/>
            <person name="Zhang H."/>
        </authorList>
    </citation>
    <scope>NUCLEOTIDE SEQUENCE [LARGE SCALE GENOMIC DNA]</scope>
    <source>
        <strain evidence="12 13">DSM 20686</strain>
    </source>
</reference>
<keyword evidence="5 11" id="KW-0808">Transferase</keyword>
<feature type="binding site" evidence="11">
    <location>
        <begin position="11"/>
        <end position="16"/>
    </location>
    <ligand>
        <name>ATP</name>
        <dbReference type="ChEBI" id="CHEBI:30616"/>
    </ligand>
</feature>
<evidence type="ECO:0000256" key="6">
    <source>
        <dbReference type="ARBA" id="ARBA00022741"/>
    </source>
</evidence>
<keyword evidence="6 11" id="KW-0547">Nucleotide-binding</keyword>
<name>A0A2A5RXT2_9LACT</name>
<keyword evidence="8 11" id="KW-0067">ATP-binding</keyword>
<dbReference type="PANTHER" id="PTHR21087:SF16">
    <property type="entry name" value="SHIKIMATE KINASE 1, CHLOROPLASTIC"/>
    <property type="match status" value="1"/>
</dbReference>
<comment type="function">
    <text evidence="11">Catalyzes the specific phosphorylation of the 3-hydroxyl group of shikimic acid using ATP as a cosubstrate.</text>
</comment>
<dbReference type="SUPFAM" id="SSF52540">
    <property type="entry name" value="P-loop containing nucleoside triphosphate hydrolases"/>
    <property type="match status" value="1"/>
</dbReference>
<feature type="binding site" evidence="11">
    <location>
        <position position="115"/>
    </location>
    <ligand>
        <name>ATP</name>
        <dbReference type="ChEBI" id="CHEBI:30616"/>
    </ligand>
</feature>
<dbReference type="GO" id="GO:0008652">
    <property type="term" value="P:amino acid biosynthetic process"/>
    <property type="evidence" value="ECO:0007669"/>
    <property type="project" value="UniProtKB-KW"/>
</dbReference>
<evidence type="ECO:0000256" key="5">
    <source>
        <dbReference type="ARBA" id="ARBA00022679"/>
    </source>
</evidence>
<dbReference type="InterPro" id="IPR027417">
    <property type="entry name" value="P-loop_NTPase"/>
</dbReference>
<comment type="catalytic activity">
    <reaction evidence="10 11">
        <text>shikimate + ATP = 3-phosphoshikimate + ADP + H(+)</text>
        <dbReference type="Rhea" id="RHEA:13121"/>
        <dbReference type="ChEBI" id="CHEBI:15378"/>
        <dbReference type="ChEBI" id="CHEBI:30616"/>
        <dbReference type="ChEBI" id="CHEBI:36208"/>
        <dbReference type="ChEBI" id="CHEBI:145989"/>
        <dbReference type="ChEBI" id="CHEBI:456216"/>
        <dbReference type="EC" id="2.7.1.71"/>
    </reaction>
</comment>
<dbReference type="Gene3D" id="3.40.50.300">
    <property type="entry name" value="P-loop containing nucleotide triphosphate hydrolases"/>
    <property type="match status" value="1"/>
</dbReference>
<sequence length="161" mass="18229">MKPTFLIGFMGSGKSTIAKLLADDFVDLDTVIVEKIGMSISDFFEQFGEAKFRELETETLKSVSTTHQIISTGGGIVMSEENRQFLKDADVNVVYLEGDFDKLYARILADKENIRPIAISRTREELFDIYQHRADLYDAVATHKICVTDKTPEEIVKEIQL</sequence>
<keyword evidence="11" id="KW-0479">Metal-binding</keyword>
<accession>A0A2A5RXT2</accession>
<dbReference type="GO" id="GO:0000287">
    <property type="term" value="F:magnesium ion binding"/>
    <property type="evidence" value="ECO:0007669"/>
    <property type="project" value="UniProtKB-UniRule"/>
</dbReference>
<comment type="pathway">
    <text evidence="1 11">Metabolic intermediate biosynthesis; chorismate biosynthesis; chorismate from D-erythrose 4-phosphate and phosphoenolpyruvate: step 5/7.</text>
</comment>
<dbReference type="PANTHER" id="PTHR21087">
    <property type="entry name" value="SHIKIMATE KINASE"/>
    <property type="match status" value="1"/>
</dbReference>
<comment type="similarity">
    <text evidence="2 11">Belongs to the shikimate kinase family.</text>
</comment>
<feature type="binding site" evidence="11">
    <location>
        <position position="29"/>
    </location>
    <ligand>
        <name>substrate</name>
    </ligand>
</feature>
<dbReference type="InterPro" id="IPR000623">
    <property type="entry name" value="Shikimate_kinase/TSH1"/>
</dbReference>
<gene>
    <name evidence="11" type="primary">aroK</name>
    <name evidence="12" type="ORF">RU87_GL000242</name>
</gene>
<dbReference type="EMBL" id="JXJX01000010">
    <property type="protein sequence ID" value="PCS06046.1"/>
    <property type="molecule type" value="Genomic_DNA"/>
</dbReference>
<dbReference type="RefSeq" id="WP_068163724.1">
    <property type="nucleotide sequence ID" value="NZ_JXJX01000010.1"/>
</dbReference>
<dbReference type="HAMAP" id="MF_00109">
    <property type="entry name" value="Shikimate_kinase"/>
    <property type="match status" value="1"/>
</dbReference>
<evidence type="ECO:0000256" key="8">
    <source>
        <dbReference type="ARBA" id="ARBA00022840"/>
    </source>
</evidence>
<comment type="subunit">
    <text evidence="11">Monomer.</text>
</comment>
<dbReference type="AlphaFoldDB" id="A0A2A5RXT2"/>
<dbReference type="GO" id="GO:0004765">
    <property type="term" value="F:shikimate kinase activity"/>
    <property type="evidence" value="ECO:0007669"/>
    <property type="project" value="UniProtKB-UniRule"/>
</dbReference>
<dbReference type="GO" id="GO:0005829">
    <property type="term" value="C:cytosol"/>
    <property type="evidence" value="ECO:0007669"/>
    <property type="project" value="TreeGrafter"/>
</dbReference>
<dbReference type="InterPro" id="IPR023000">
    <property type="entry name" value="Shikimate_kinase_CS"/>
</dbReference>
<evidence type="ECO:0000256" key="4">
    <source>
        <dbReference type="ARBA" id="ARBA00022605"/>
    </source>
</evidence>
<evidence type="ECO:0000256" key="9">
    <source>
        <dbReference type="ARBA" id="ARBA00023141"/>
    </source>
</evidence>
<dbReference type="UniPathway" id="UPA00053">
    <property type="reaction ID" value="UER00088"/>
</dbReference>
<dbReference type="GO" id="GO:0009423">
    <property type="term" value="P:chorismate biosynthetic process"/>
    <property type="evidence" value="ECO:0007669"/>
    <property type="project" value="UniProtKB-UniRule"/>
</dbReference>
<keyword evidence="4 11" id="KW-0028">Amino-acid biosynthesis</keyword>
<keyword evidence="11" id="KW-0460">Magnesium</keyword>
<feature type="binding site" evidence="11">
    <location>
        <position position="133"/>
    </location>
    <ligand>
        <name>substrate</name>
    </ligand>
</feature>
<dbReference type="CDD" id="cd00464">
    <property type="entry name" value="SK"/>
    <property type="match status" value="1"/>
</dbReference>
<evidence type="ECO:0000256" key="1">
    <source>
        <dbReference type="ARBA" id="ARBA00004842"/>
    </source>
</evidence>
<evidence type="ECO:0000313" key="12">
    <source>
        <dbReference type="EMBL" id="PCS06046.1"/>
    </source>
</evidence>
<proteinExistence type="inferred from homology"/>
<dbReference type="Proteomes" id="UP000242246">
    <property type="component" value="Unassembled WGS sequence"/>
</dbReference>
<evidence type="ECO:0000256" key="7">
    <source>
        <dbReference type="ARBA" id="ARBA00022777"/>
    </source>
</evidence>
<comment type="caution">
    <text evidence="11">Lacks conserved residue(s) required for the propagation of feature annotation.</text>
</comment>
<dbReference type="InterPro" id="IPR031322">
    <property type="entry name" value="Shikimate/glucono_kinase"/>
</dbReference>
<feature type="binding site" evidence="11">
    <location>
        <position position="53"/>
    </location>
    <ligand>
        <name>substrate</name>
    </ligand>
</feature>
<keyword evidence="7 11" id="KW-0418">Kinase</keyword>
<evidence type="ECO:0000256" key="3">
    <source>
        <dbReference type="ARBA" id="ARBA00012154"/>
    </source>
</evidence>
<dbReference type="PROSITE" id="PS01128">
    <property type="entry name" value="SHIKIMATE_KINASE"/>
    <property type="match status" value="1"/>
</dbReference>
<keyword evidence="11" id="KW-0963">Cytoplasm</keyword>
<feature type="binding site" evidence="11">
    <location>
        <position position="74"/>
    </location>
    <ligand>
        <name>substrate</name>
    </ligand>
</feature>
<comment type="cofactor">
    <cofactor evidence="11">
        <name>Mg(2+)</name>
        <dbReference type="ChEBI" id="CHEBI:18420"/>
    </cofactor>
    <text evidence="11">Binds 1 Mg(2+) ion per subunit.</text>
</comment>
<dbReference type="Pfam" id="PF01202">
    <property type="entry name" value="SKI"/>
    <property type="match status" value="1"/>
</dbReference>
<keyword evidence="13" id="KW-1185">Reference proteome</keyword>
<evidence type="ECO:0000256" key="11">
    <source>
        <dbReference type="HAMAP-Rule" id="MF_00109"/>
    </source>
</evidence>
<protein>
    <recommendedName>
        <fullName evidence="3 11">Shikimate kinase</fullName>
        <shortName evidence="11">SK</shortName>
        <ecNumber evidence="3 11">2.7.1.71</ecNumber>
    </recommendedName>
</protein>
<evidence type="ECO:0000256" key="10">
    <source>
        <dbReference type="ARBA" id="ARBA00048567"/>
    </source>
</evidence>
<dbReference type="EC" id="2.7.1.71" evidence="3 11"/>
<dbReference type="OrthoDB" id="9800332at2"/>
<evidence type="ECO:0000313" key="13">
    <source>
        <dbReference type="Proteomes" id="UP000242246"/>
    </source>
</evidence>
<dbReference type="GO" id="GO:0009073">
    <property type="term" value="P:aromatic amino acid family biosynthetic process"/>
    <property type="evidence" value="ECO:0007669"/>
    <property type="project" value="UniProtKB-KW"/>
</dbReference>
<keyword evidence="9 11" id="KW-0057">Aromatic amino acid biosynthesis</keyword>
<dbReference type="PRINTS" id="PR01100">
    <property type="entry name" value="SHIKIMTKNASE"/>
</dbReference>
<comment type="subcellular location">
    <subcellularLocation>
        <location evidence="11">Cytoplasm</location>
    </subcellularLocation>
</comment>
<organism evidence="12 13">
    <name type="scientific">Pseudolactococcus plantarum</name>
    <dbReference type="NCBI Taxonomy" id="1365"/>
    <lineage>
        <taxon>Bacteria</taxon>
        <taxon>Bacillati</taxon>
        <taxon>Bacillota</taxon>
        <taxon>Bacilli</taxon>
        <taxon>Lactobacillales</taxon>
        <taxon>Streptococcaceae</taxon>
        <taxon>Pseudolactococcus</taxon>
    </lineage>
</organism>